<dbReference type="SUPFAM" id="SSF51735">
    <property type="entry name" value="NAD(P)-binding Rossmann-fold domains"/>
    <property type="match status" value="1"/>
</dbReference>
<protein>
    <recommendedName>
        <fullName evidence="8">D-3-phosphoglycerate dehydrogenase</fullName>
    </recommendedName>
</protein>
<evidence type="ECO:0000259" key="4">
    <source>
        <dbReference type="Pfam" id="PF00389"/>
    </source>
</evidence>
<dbReference type="Pfam" id="PF00389">
    <property type="entry name" value="2-Hacid_dh"/>
    <property type="match status" value="1"/>
</dbReference>
<dbReference type="GO" id="GO:0005829">
    <property type="term" value="C:cytosol"/>
    <property type="evidence" value="ECO:0007669"/>
    <property type="project" value="TreeGrafter"/>
</dbReference>
<dbReference type="RefSeq" id="WP_099125831.1">
    <property type="nucleotide sequence ID" value="NZ_CAWNRH010000116.1"/>
</dbReference>
<evidence type="ECO:0000313" key="7">
    <source>
        <dbReference type="Proteomes" id="UP000222366"/>
    </source>
</evidence>
<dbReference type="Gene3D" id="3.40.50.720">
    <property type="entry name" value="NAD(P)-binding Rossmann-like Domain"/>
    <property type="match status" value="2"/>
</dbReference>
<gene>
    <name evidence="6" type="ORF">Xsto_03439</name>
</gene>
<keyword evidence="7" id="KW-1185">Reference proteome</keyword>
<evidence type="ECO:0000259" key="5">
    <source>
        <dbReference type="Pfam" id="PF02826"/>
    </source>
</evidence>
<dbReference type="EMBL" id="NJAJ01000040">
    <property type="protein sequence ID" value="PHM63982.1"/>
    <property type="molecule type" value="Genomic_DNA"/>
</dbReference>
<dbReference type="InterPro" id="IPR036291">
    <property type="entry name" value="NAD(P)-bd_dom_sf"/>
</dbReference>
<dbReference type="InterPro" id="IPR006140">
    <property type="entry name" value="D-isomer_DH_NAD-bd"/>
</dbReference>
<name>A0A2D0KKQ8_9GAMM</name>
<dbReference type="Proteomes" id="UP000222366">
    <property type="component" value="Unassembled WGS sequence"/>
</dbReference>
<keyword evidence="2" id="KW-0520">NAD</keyword>
<dbReference type="InterPro" id="IPR029753">
    <property type="entry name" value="D-isomer_DH_CS"/>
</dbReference>
<dbReference type="AlphaFoldDB" id="A0A2D0KKQ8"/>
<keyword evidence="1 3" id="KW-0560">Oxidoreductase</keyword>
<dbReference type="GO" id="GO:0030267">
    <property type="term" value="F:glyoxylate reductase (NADPH) activity"/>
    <property type="evidence" value="ECO:0007669"/>
    <property type="project" value="TreeGrafter"/>
</dbReference>
<comment type="similarity">
    <text evidence="3">Belongs to the D-isomer specific 2-hydroxyacid dehydrogenase family.</text>
</comment>
<evidence type="ECO:0008006" key="8">
    <source>
        <dbReference type="Google" id="ProtNLM"/>
    </source>
</evidence>
<dbReference type="Pfam" id="PF02826">
    <property type="entry name" value="2-Hacid_dh_C"/>
    <property type="match status" value="1"/>
</dbReference>
<dbReference type="GO" id="GO:0016618">
    <property type="term" value="F:hydroxypyruvate reductase [NAD(P)H] activity"/>
    <property type="evidence" value="ECO:0007669"/>
    <property type="project" value="TreeGrafter"/>
</dbReference>
<evidence type="ECO:0000256" key="2">
    <source>
        <dbReference type="ARBA" id="ARBA00023027"/>
    </source>
</evidence>
<evidence type="ECO:0000256" key="1">
    <source>
        <dbReference type="ARBA" id="ARBA00023002"/>
    </source>
</evidence>
<evidence type="ECO:0000256" key="3">
    <source>
        <dbReference type="RuleBase" id="RU003719"/>
    </source>
</evidence>
<dbReference type="PANTHER" id="PTHR10996">
    <property type="entry name" value="2-HYDROXYACID DEHYDROGENASE-RELATED"/>
    <property type="match status" value="1"/>
</dbReference>
<accession>A0A2D0KKQ8</accession>
<proteinExistence type="inferred from homology"/>
<dbReference type="PROSITE" id="PS00671">
    <property type="entry name" value="D_2_HYDROXYACID_DH_3"/>
    <property type="match status" value="1"/>
</dbReference>
<organism evidence="6 7">
    <name type="scientific">Xenorhabdus stockiae</name>
    <dbReference type="NCBI Taxonomy" id="351614"/>
    <lineage>
        <taxon>Bacteria</taxon>
        <taxon>Pseudomonadati</taxon>
        <taxon>Pseudomonadota</taxon>
        <taxon>Gammaproteobacteria</taxon>
        <taxon>Enterobacterales</taxon>
        <taxon>Morganellaceae</taxon>
        <taxon>Xenorhabdus</taxon>
    </lineage>
</organism>
<dbReference type="InterPro" id="IPR050223">
    <property type="entry name" value="D-isomer_2-hydroxyacid_DH"/>
</dbReference>
<comment type="caution">
    <text evidence="6">The sequence shown here is derived from an EMBL/GenBank/DDBJ whole genome shotgun (WGS) entry which is preliminary data.</text>
</comment>
<dbReference type="PANTHER" id="PTHR10996:SF283">
    <property type="entry name" value="GLYOXYLATE_HYDROXYPYRUVATE REDUCTASE B"/>
    <property type="match status" value="1"/>
</dbReference>
<dbReference type="InterPro" id="IPR006139">
    <property type="entry name" value="D-isomer_2_OHA_DH_cat_dom"/>
</dbReference>
<evidence type="ECO:0000313" key="6">
    <source>
        <dbReference type="EMBL" id="PHM63982.1"/>
    </source>
</evidence>
<dbReference type="SUPFAM" id="SSF52283">
    <property type="entry name" value="Formate/glycerate dehydrogenase catalytic domain-like"/>
    <property type="match status" value="1"/>
</dbReference>
<reference evidence="6 7" key="1">
    <citation type="journal article" date="2017" name="Nat. Microbiol.">
        <title>Natural product diversity associated with the nematode symbionts Photorhabdus and Xenorhabdus.</title>
        <authorList>
            <person name="Tobias N.J."/>
            <person name="Wolff H."/>
            <person name="Djahanschiri B."/>
            <person name="Grundmann F."/>
            <person name="Kronenwerth M."/>
            <person name="Shi Y.M."/>
            <person name="Simonyi S."/>
            <person name="Grun P."/>
            <person name="Shapiro-Ilan D."/>
            <person name="Pidot S.J."/>
            <person name="Stinear T.P."/>
            <person name="Ebersberger I."/>
            <person name="Bode H.B."/>
        </authorList>
    </citation>
    <scope>NUCLEOTIDE SEQUENCE [LARGE SCALE GENOMIC DNA]</scope>
    <source>
        <strain evidence="6 7">DSM 17904</strain>
    </source>
</reference>
<dbReference type="GO" id="GO:0051287">
    <property type="term" value="F:NAD binding"/>
    <property type="evidence" value="ECO:0007669"/>
    <property type="project" value="InterPro"/>
</dbReference>
<sequence length="346" mass="38426">MKKKIFLLDTLPGTLFEKEINGYLSPDIELVINIPDDIQRNSQNHNYRFERVNINTQNAQQILSVAKRFGGFHAIKLRKNIPLRRNLLCNLVGKELITPLQVIGQAGVGLNHIDIQAAESLKIEVINTPASNATAVAEFTLLQMLALLHQTDWHQRQMREGIWTKTMRPSSNSLSDVKIGLVGSGAISQALLHLLKPFAPQVTILGSHRFTDKKAEALGVRRAYNIKSLLIDNDIISLHLPLNTETHHLINRAILPHFRKGAYLLNMARGGLIDEKALASFMQQNPGWISGVALDTFENEGESFSTPMRDFDEALLTPHIAGSTSSAILNSALKVQQAILSYLGLK</sequence>
<feature type="domain" description="D-isomer specific 2-hydroxyacid dehydrogenase catalytic" evidence="4">
    <location>
        <begin position="46"/>
        <end position="343"/>
    </location>
</feature>
<feature type="domain" description="D-isomer specific 2-hydroxyacid dehydrogenase NAD-binding" evidence="5">
    <location>
        <begin position="143"/>
        <end position="321"/>
    </location>
</feature>